<dbReference type="HOGENOM" id="CLU_016128_0_0_3"/>
<organism evidence="4 5">
    <name type="scientific">Gloeothece verrucosa (strain PCC 7822)</name>
    <name type="common">Cyanothece sp. (strain PCC 7822)</name>
    <dbReference type="NCBI Taxonomy" id="497965"/>
    <lineage>
        <taxon>Bacteria</taxon>
        <taxon>Bacillati</taxon>
        <taxon>Cyanobacteriota</taxon>
        <taxon>Cyanophyceae</taxon>
        <taxon>Oscillatoriophycideae</taxon>
        <taxon>Chroococcales</taxon>
        <taxon>Aphanothecaceae</taxon>
        <taxon>Gloeothece</taxon>
        <taxon>Gloeothece verrucosa</taxon>
    </lineage>
</organism>
<evidence type="ECO:0000313" key="4">
    <source>
        <dbReference type="EMBL" id="ADN15888.1"/>
    </source>
</evidence>
<feature type="coiled-coil region" evidence="1">
    <location>
        <begin position="165"/>
        <end position="210"/>
    </location>
</feature>
<reference evidence="5" key="1">
    <citation type="journal article" date="2011" name="MBio">
        <title>Novel metabolic attributes of the genus Cyanothece, comprising a group of unicellular nitrogen-fixing Cyanobacteria.</title>
        <authorList>
            <person name="Bandyopadhyay A."/>
            <person name="Elvitigala T."/>
            <person name="Welsh E."/>
            <person name="Stockel J."/>
            <person name="Liberton M."/>
            <person name="Min H."/>
            <person name="Sherman L.A."/>
            <person name="Pakrasi H.B."/>
        </authorList>
    </citation>
    <scope>NUCLEOTIDE SEQUENCE [LARGE SCALE GENOMIC DNA]</scope>
    <source>
        <strain evidence="5">PCC 7822</strain>
    </source>
</reference>
<protein>
    <recommendedName>
        <fullName evidence="6">Patatin</fullName>
    </recommendedName>
</protein>
<feature type="transmembrane region" description="Helical" evidence="3">
    <location>
        <begin position="128"/>
        <end position="150"/>
    </location>
</feature>
<dbReference type="Gene3D" id="3.40.1090.10">
    <property type="entry name" value="Cytosolic phospholipase A2 catalytic domain"/>
    <property type="match status" value="1"/>
</dbReference>
<evidence type="ECO:0000256" key="2">
    <source>
        <dbReference type="SAM" id="MobiDB-lite"/>
    </source>
</evidence>
<dbReference type="STRING" id="497965.Cyan7822_3962"/>
<dbReference type="AlphaFoldDB" id="E0U5P7"/>
<dbReference type="OrthoDB" id="581211at2"/>
<dbReference type="Proteomes" id="UP000008206">
    <property type="component" value="Chromosome"/>
</dbReference>
<keyword evidence="5" id="KW-1185">Reference proteome</keyword>
<dbReference type="EMBL" id="CP002198">
    <property type="protein sequence ID" value="ADN15888.1"/>
    <property type="molecule type" value="Genomic_DNA"/>
</dbReference>
<accession>E0U5P7</accession>
<evidence type="ECO:0000256" key="3">
    <source>
        <dbReference type="SAM" id="Phobius"/>
    </source>
</evidence>
<feature type="transmembrane region" description="Helical" evidence="3">
    <location>
        <begin position="43"/>
        <end position="64"/>
    </location>
</feature>
<feature type="transmembrane region" description="Helical" evidence="3">
    <location>
        <begin position="365"/>
        <end position="384"/>
    </location>
</feature>
<keyword evidence="1" id="KW-0175">Coiled coil</keyword>
<keyword evidence="3" id="KW-0812">Transmembrane</keyword>
<feature type="transmembrane region" description="Helical" evidence="3">
    <location>
        <begin position="220"/>
        <end position="241"/>
    </location>
</feature>
<dbReference type="KEGG" id="cyj:Cyan7822_3962"/>
<dbReference type="SUPFAM" id="SSF52151">
    <property type="entry name" value="FabD/lysophospholipase-like"/>
    <property type="match status" value="1"/>
</dbReference>
<dbReference type="eggNOG" id="COG1752">
    <property type="taxonomic scope" value="Bacteria"/>
</dbReference>
<keyword evidence="3" id="KW-0472">Membrane</keyword>
<evidence type="ECO:0008006" key="6">
    <source>
        <dbReference type="Google" id="ProtNLM"/>
    </source>
</evidence>
<feature type="transmembrane region" description="Helical" evidence="3">
    <location>
        <begin position="20"/>
        <end position="37"/>
    </location>
</feature>
<feature type="region of interest" description="Disordered" evidence="2">
    <location>
        <begin position="309"/>
        <end position="330"/>
    </location>
</feature>
<feature type="compositionally biased region" description="Basic and acidic residues" evidence="2">
    <location>
        <begin position="317"/>
        <end position="330"/>
    </location>
</feature>
<evidence type="ECO:0000256" key="1">
    <source>
        <dbReference type="SAM" id="Coils"/>
    </source>
</evidence>
<sequence length="851" mass="96833">MLINSNNLIEKEKILTMLKVLAWMVVLGITLITWGSIPKEVCQYFFFLRVPILVGLLLVTLPILSITVLRSMLKNLFVLRGQGQLTFVIIGAIMTGMAIVLTAYTILLNAQKRFGLEYQFDISDNWQLYIWQSVLAIVLGAPTCIIVVWLSTREKELTGSHDQDFNQLKDELADLKEKCSKIPEENLGEKEKIKKQIEGKEKELDYKENEIIIRKARNGVIQGLLISFGLLFLVALTRALLIKEVLDSPLVVNPIQFITQDRIEGYLIEESGKPTELARGHLSTLAFALVELLVYIFIYFKFQPPKLPSLSQSGAKPKSEKKECPCPEEKTRRRESPALLYLLLILAAFDLILGELSFYFDYFRVFILVVLVIFFAISFWWFGVDHFYQLHKDSSTQEDCKFKTAVNNRLALQTNEKTLVIVCASGGGIQAAGWTAQVLIGLHNLLGESFTKSIGLLSSVSGGSVGSMYYLDRLENIGCMREQDKLFESATSDSLDATGWGLAYPDLWRLIGVPWLAGKMLDRGVALERNWQQEMKCPEELTTLATLRNKVIQGEIPIPIFNATLVENGKRFLISPMSFNDLPENMSRVCEDIVEDFNSLYKGYDIPVVTAARLSATFPYVSPICRNTKEENVEKNYHVADGGYFDNSGFVTILEWLNKWLEQQSDLNLKRVIVLQINPFPKSPAKEKVEGIGGWFMATIGPLLALYKVRDPISVQRNAEEVEILIKRWKNQKVGEDIEIDYYPIFFPAYVPPEEINESDQSKEANRLKSLSSLYEGQQYRPPLSWKLTQKEKQAIKNAWKIIVNTDEIKPNDPNKKVKEFIKALKEKWEIVKQEQPKLAELDSKKSCSKI</sequence>
<gene>
    <name evidence="4" type="ordered locus">Cyan7822_3962</name>
</gene>
<feature type="transmembrane region" description="Helical" evidence="3">
    <location>
        <begin position="85"/>
        <end position="108"/>
    </location>
</feature>
<proteinExistence type="predicted"/>
<feature type="transmembrane region" description="Helical" evidence="3">
    <location>
        <begin position="282"/>
        <end position="300"/>
    </location>
</feature>
<keyword evidence="3" id="KW-1133">Transmembrane helix</keyword>
<name>E0U5P7_GLOV7</name>
<evidence type="ECO:0000313" key="5">
    <source>
        <dbReference type="Proteomes" id="UP000008206"/>
    </source>
</evidence>
<dbReference type="InterPro" id="IPR016035">
    <property type="entry name" value="Acyl_Trfase/lysoPLipase"/>
</dbReference>
<feature type="transmembrane region" description="Helical" evidence="3">
    <location>
        <begin position="338"/>
        <end position="359"/>
    </location>
</feature>
<dbReference type="RefSeq" id="WP_013323956.1">
    <property type="nucleotide sequence ID" value="NC_014501.1"/>
</dbReference>